<accession>A0AAV9UNE9</accession>
<dbReference type="AlphaFoldDB" id="A0AAV9UNE9"/>
<sequence length="423" mass="49219">MERLPNELLDRIAFYSSLQDLKLFSLTCHRIRSVSIRHIFRGIKLTYGLSDEELQEPAECYSCYVQMARHVRDIHLCLESKSFYHYNVQGCHGNIIRDALMPFNQVERLGLFEYSETSWATFFSVLKRQLETKPKLKYLSLQPNFGERAKEPRNLLKETKDNWLRGPLPKLQTLRLSFFAMDRRVRGVELDRVIQFIEIVGWLGRVTDGIHTLILDGVLRIESAKSPPLTSRPLVFPQLRTLLIRDLRMSGASISDLVALETLRDVRAISIGRPESWGTDHGILERFLPFPNLREVHLYHNHSYFRCSSCKDSHRIFHIGITPAFEDSKILAKQLPNLEVVKWYSAHVPPLLLRYTITRNNDGSVNLALKRSEFKKVPEQDGWECSDYHGKYPNLEVLPGGDERYPPRINWQDLPWFEPSESS</sequence>
<evidence type="ECO:0000313" key="3">
    <source>
        <dbReference type="Proteomes" id="UP001373714"/>
    </source>
</evidence>
<dbReference type="CDD" id="cd09917">
    <property type="entry name" value="F-box_SF"/>
    <property type="match status" value="1"/>
</dbReference>
<evidence type="ECO:0000313" key="2">
    <source>
        <dbReference type="EMBL" id="KAK6346181.1"/>
    </source>
</evidence>
<gene>
    <name evidence="2" type="ORF">TWF730_010512</name>
</gene>
<protein>
    <recommendedName>
        <fullName evidence="1">F-box domain-containing protein</fullName>
    </recommendedName>
</protein>
<dbReference type="PROSITE" id="PS50181">
    <property type="entry name" value="FBOX"/>
    <property type="match status" value="1"/>
</dbReference>
<comment type="caution">
    <text evidence="2">The sequence shown here is derived from an EMBL/GenBank/DDBJ whole genome shotgun (WGS) entry which is preliminary data.</text>
</comment>
<organism evidence="2 3">
    <name type="scientific">Orbilia blumenaviensis</name>
    <dbReference type="NCBI Taxonomy" id="1796055"/>
    <lineage>
        <taxon>Eukaryota</taxon>
        <taxon>Fungi</taxon>
        <taxon>Dikarya</taxon>
        <taxon>Ascomycota</taxon>
        <taxon>Pezizomycotina</taxon>
        <taxon>Orbiliomycetes</taxon>
        <taxon>Orbiliales</taxon>
        <taxon>Orbiliaceae</taxon>
        <taxon>Orbilia</taxon>
    </lineage>
</organism>
<dbReference type="Proteomes" id="UP001373714">
    <property type="component" value="Unassembled WGS sequence"/>
</dbReference>
<evidence type="ECO:0000259" key="1">
    <source>
        <dbReference type="PROSITE" id="PS50181"/>
    </source>
</evidence>
<proteinExistence type="predicted"/>
<dbReference type="InterPro" id="IPR001810">
    <property type="entry name" value="F-box_dom"/>
</dbReference>
<reference evidence="2 3" key="1">
    <citation type="submission" date="2019-10" db="EMBL/GenBank/DDBJ databases">
        <authorList>
            <person name="Palmer J.M."/>
        </authorList>
    </citation>
    <scope>NUCLEOTIDE SEQUENCE [LARGE SCALE GENOMIC DNA]</scope>
    <source>
        <strain evidence="2 3">TWF730</strain>
    </source>
</reference>
<keyword evidence="3" id="KW-1185">Reference proteome</keyword>
<feature type="domain" description="F-box" evidence="1">
    <location>
        <begin position="1"/>
        <end position="43"/>
    </location>
</feature>
<name>A0AAV9UNE9_9PEZI</name>
<dbReference type="EMBL" id="JAVHNS010000008">
    <property type="protein sequence ID" value="KAK6346181.1"/>
    <property type="molecule type" value="Genomic_DNA"/>
</dbReference>
<dbReference type="SUPFAM" id="SSF52047">
    <property type="entry name" value="RNI-like"/>
    <property type="match status" value="1"/>
</dbReference>